<dbReference type="Proteomes" id="UP000717995">
    <property type="component" value="Unassembled WGS sequence"/>
</dbReference>
<dbReference type="PANTHER" id="PTHR40254">
    <property type="entry name" value="BLR0577 PROTEIN"/>
    <property type="match status" value="1"/>
</dbReference>
<protein>
    <submittedName>
        <fullName evidence="2">FAD/NAD(P)-binding protein</fullName>
    </submittedName>
</protein>
<evidence type="ECO:0000313" key="3">
    <source>
        <dbReference type="Proteomes" id="UP000717995"/>
    </source>
</evidence>
<accession>A0ABS2IMR4</accession>
<organism evidence="2 3">
    <name type="scientific">Zestomonas insulae</name>
    <dbReference type="NCBI Taxonomy" id="2809017"/>
    <lineage>
        <taxon>Bacteria</taxon>
        <taxon>Pseudomonadati</taxon>
        <taxon>Pseudomonadota</taxon>
        <taxon>Gammaproteobacteria</taxon>
        <taxon>Pseudomonadales</taxon>
        <taxon>Pseudomonadaceae</taxon>
        <taxon>Zestomonas</taxon>
    </lineage>
</organism>
<evidence type="ECO:0000259" key="1">
    <source>
        <dbReference type="Pfam" id="PF13454"/>
    </source>
</evidence>
<dbReference type="InterPro" id="IPR036188">
    <property type="entry name" value="FAD/NAD-bd_sf"/>
</dbReference>
<dbReference type="InterPro" id="IPR038732">
    <property type="entry name" value="HpyO/CreE_NAD-binding"/>
</dbReference>
<dbReference type="Pfam" id="PF13454">
    <property type="entry name" value="NAD_binding_9"/>
    <property type="match status" value="1"/>
</dbReference>
<name>A0ABS2IMR4_9GAMM</name>
<sequence length="469" mass="51978">MKTLAIIGTGFSGAVTAVQFLRYAPPGIRVILINRSGSMARGLAYGTNSPLHLLNVPAGNMTALAEEPDSFLSFCQERLPSITASSFIPRKIYGDYLSSLLNDVERRCRNKILLQRMVAEVLSLRPHEDGVIIELTSGEKLHANHVVLALGHFAPLDPPNIAAAQTAGRYQQDPWTGTAPVTTNRDKPALLLGTGLTALDVALGMIQRGHRGTIHMLSRRGLLPLPHREQRSVLATPAEFSARLLNGQPTVLGYWRAIRQQVEYAAMDGMDWRDLIAALRPITTQLWARLPDAERRRFLRHAQPYWDVHRHRVAPEAHQCFERAMADGLIKVMAGRVQTITPVAEGLRVSIRLRGTQGSEQLQVAQIVNCTSPNSNLQVVDEPLITQLREAGLIQPDRYGLGLHVDEQLAVVNAEGVPSTWLSYVGPMLKADFWEATAVPELRQHARNLAIRLAEHFRDYAEEPPAGRR</sequence>
<proteinExistence type="predicted"/>
<dbReference type="InterPro" id="IPR052189">
    <property type="entry name" value="L-asp_N-monooxygenase_NS-form"/>
</dbReference>
<keyword evidence="3" id="KW-1185">Reference proteome</keyword>
<dbReference type="Gene3D" id="3.50.50.60">
    <property type="entry name" value="FAD/NAD(P)-binding domain"/>
    <property type="match status" value="1"/>
</dbReference>
<gene>
    <name evidence="2" type="ORF">JQX08_20820</name>
</gene>
<dbReference type="PANTHER" id="PTHR40254:SF1">
    <property type="entry name" value="BLR0577 PROTEIN"/>
    <property type="match status" value="1"/>
</dbReference>
<comment type="caution">
    <text evidence="2">The sequence shown here is derived from an EMBL/GenBank/DDBJ whole genome shotgun (WGS) entry which is preliminary data.</text>
</comment>
<dbReference type="EMBL" id="JAFEUP010000007">
    <property type="protein sequence ID" value="MBM7063168.1"/>
    <property type="molecule type" value="Genomic_DNA"/>
</dbReference>
<dbReference type="RefSeq" id="WP_205350348.1">
    <property type="nucleotide sequence ID" value="NZ_JAFEUP010000007.1"/>
</dbReference>
<evidence type="ECO:0000313" key="2">
    <source>
        <dbReference type="EMBL" id="MBM7063168.1"/>
    </source>
</evidence>
<feature type="domain" description="FAD-dependent urate hydroxylase HpyO/Asp monooxygenase CreE-like FAD/NAD(P)-binding" evidence="1">
    <location>
        <begin position="5"/>
        <end position="153"/>
    </location>
</feature>
<reference evidence="2 3" key="1">
    <citation type="submission" date="2021-02" db="EMBL/GenBank/DDBJ databases">
        <authorList>
            <person name="Lee D.-H."/>
        </authorList>
    </citation>
    <scope>NUCLEOTIDE SEQUENCE [LARGE SCALE GENOMIC DNA]</scope>
    <source>
        <strain evidence="2 3">UL073</strain>
    </source>
</reference>
<dbReference type="SUPFAM" id="SSF51905">
    <property type="entry name" value="FAD/NAD(P)-binding domain"/>
    <property type="match status" value="1"/>
</dbReference>